<dbReference type="NCBIfam" id="TIGR01730">
    <property type="entry name" value="RND_mfp"/>
    <property type="match status" value="1"/>
</dbReference>
<feature type="domain" description="CusB-like beta-barrel" evidence="6">
    <location>
        <begin position="246"/>
        <end position="319"/>
    </location>
</feature>
<evidence type="ECO:0000259" key="8">
    <source>
        <dbReference type="Pfam" id="PF25989"/>
    </source>
</evidence>
<dbReference type="GO" id="GO:0046686">
    <property type="term" value="P:response to cadmium ion"/>
    <property type="evidence" value="ECO:0007669"/>
    <property type="project" value="UniProtKB-KW"/>
</dbReference>
<evidence type="ECO:0000256" key="2">
    <source>
        <dbReference type="ARBA" id="ARBA00022448"/>
    </source>
</evidence>
<keyword evidence="10" id="KW-1185">Reference proteome</keyword>
<organism evidence="9 10">
    <name type="scientific">Sporotomaculum syntrophicum</name>
    <dbReference type="NCBI Taxonomy" id="182264"/>
    <lineage>
        <taxon>Bacteria</taxon>
        <taxon>Bacillati</taxon>
        <taxon>Bacillota</taxon>
        <taxon>Clostridia</taxon>
        <taxon>Eubacteriales</taxon>
        <taxon>Desulfallaceae</taxon>
        <taxon>Sporotomaculum</taxon>
    </lineage>
</organism>
<evidence type="ECO:0000256" key="3">
    <source>
        <dbReference type="ARBA" id="ARBA00022833"/>
    </source>
</evidence>
<keyword evidence="4" id="KW-0105">Cadmium resistance</keyword>
<evidence type="ECO:0000256" key="5">
    <source>
        <dbReference type="ARBA" id="ARBA00058766"/>
    </source>
</evidence>
<evidence type="ECO:0000313" key="9">
    <source>
        <dbReference type="EMBL" id="KAF1086040.1"/>
    </source>
</evidence>
<keyword evidence="2" id="KW-0813">Transport</keyword>
<dbReference type="GO" id="GO:0015562">
    <property type="term" value="F:efflux transmembrane transporter activity"/>
    <property type="evidence" value="ECO:0007669"/>
    <property type="project" value="TreeGrafter"/>
</dbReference>
<dbReference type="Pfam" id="PF25989">
    <property type="entry name" value="YknX_C"/>
    <property type="match status" value="1"/>
</dbReference>
<dbReference type="Gene3D" id="1.10.287.470">
    <property type="entry name" value="Helix hairpin bin"/>
    <property type="match status" value="1"/>
</dbReference>
<dbReference type="AlphaFoldDB" id="A0A9D2WR44"/>
<feature type="domain" description="YknX-like barrel-sandwich hybrid" evidence="7">
    <location>
        <begin position="73"/>
        <end position="239"/>
    </location>
</feature>
<name>A0A9D2WR44_9FIRM</name>
<dbReference type="PANTHER" id="PTHR30469">
    <property type="entry name" value="MULTIDRUG RESISTANCE PROTEIN MDTA"/>
    <property type="match status" value="1"/>
</dbReference>
<dbReference type="FunFam" id="2.40.420.20:FF:000006">
    <property type="entry name" value="RND family efflux transporter MFP subunit"/>
    <property type="match status" value="1"/>
</dbReference>
<dbReference type="Pfam" id="PF25984">
    <property type="entry name" value="BSH_YknX"/>
    <property type="match status" value="1"/>
</dbReference>
<dbReference type="GO" id="GO:1990281">
    <property type="term" value="C:efflux pump complex"/>
    <property type="evidence" value="ECO:0007669"/>
    <property type="project" value="TreeGrafter"/>
</dbReference>
<protein>
    <submittedName>
        <fullName evidence="9">Macrolide export protein MacA</fullName>
    </submittedName>
</protein>
<dbReference type="Gene3D" id="2.40.50.100">
    <property type="match status" value="1"/>
</dbReference>
<sequence length="397" mass="42223">MLGEVVAIKRKALFMIAGWLVIMFCLTGCNKEQAETKDEEVVIPVQTAVVSKGTLSDITVVTGKLEALATSDVVPSGQGGKVAAVNVQVGSQVSKGQTLITLENTSEATLKAAIHQAEQGVTQAQSNLEIARINFEQASANYERGKQLYESGAIPQAGQAGFETAYEIPYKQAKVNFEQVAPAALASAQAAVAMAKENYNQQYNNSFIKSPISGVVTAINVNPGELASAAAQKPVVTVVNLAKVEVNTTVTESQINKIKQGQQVPVNVSAVSSQPFTGVITNIALAADPTSKAYPIKVQIDNARHLLKPGMFAEVQIEQTLPETILVPREAAVKRDSADIVWVVSQDRVKSREVTLGASDGKQIQILKGLKVGDQVVTSGQNMLDENTRVSVKSQVK</sequence>
<dbReference type="Proteomes" id="UP000798488">
    <property type="component" value="Unassembled WGS sequence"/>
</dbReference>
<gene>
    <name evidence="9" type="primary">macA_1</name>
    <name evidence="9" type="ORF">SPSYN_00778</name>
</gene>
<reference evidence="9" key="1">
    <citation type="submission" date="2016-02" db="EMBL/GenBank/DDBJ databases">
        <title>Draft Genome Sequence of Sporotomaculum syntrophicum Strain FB, a Syntrophic Benzoate Degrader.</title>
        <authorList>
            <person name="Nobu M.K."/>
            <person name="Narihiro T."/>
            <person name="Qiu Y.-L."/>
            <person name="Ohashi A."/>
            <person name="Liu W.-T."/>
            <person name="Yuji S."/>
        </authorList>
    </citation>
    <scope>NUCLEOTIDE SEQUENCE</scope>
    <source>
        <strain evidence="9">FB</strain>
    </source>
</reference>
<evidence type="ECO:0000313" key="10">
    <source>
        <dbReference type="Proteomes" id="UP000798488"/>
    </source>
</evidence>
<dbReference type="InterPro" id="IPR058637">
    <property type="entry name" value="YknX-like_C"/>
</dbReference>
<evidence type="ECO:0000259" key="7">
    <source>
        <dbReference type="Pfam" id="PF25984"/>
    </source>
</evidence>
<dbReference type="InterPro" id="IPR058639">
    <property type="entry name" value="BSH_YknX-like"/>
</dbReference>
<comment type="similarity">
    <text evidence="1">Belongs to the membrane fusion protein (MFP) (TC 8.A.1) family.</text>
</comment>
<dbReference type="SUPFAM" id="SSF111369">
    <property type="entry name" value="HlyD-like secretion proteins"/>
    <property type="match status" value="1"/>
</dbReference>
<feature type="domain" description="YknX-like C-terminal permuted SH3-like" evidence="8">
    <location>
        <begin position="326"/>
        <end position="391"/>
    </location>
</feature>
<keyword evidence="3" id="KW-0862">Zinc</keyword>
<accession>A0A9D2WR44</accession>
<comment type="caution">
    <text evidence="9">The sequence shown here is derived from an EMBL/GenBank/DDBJ whole genome shotgun (WGS) entry which is preliminary data.</text>
</comment>
<dbReference type="FunFam" id="2.40.30.170:FF:000010">
    <property type="entry name" value="Efflux RND transporter periplasmic adaptor subunit"/>
    <property type="match status" value="1"/>
</dbReference>
<dbReference type="EMBL" id="LSRS01000002">
    <property type="protein sequence ID" value="KAF1086040.1"/>
    <property type="molecule type" value="Genomic_DNA"/>
</dbReference>
<proteinExistence type="inferred from homology"/>
<dbReference type="InterPro" id="IPR058792">
    <property type="entry name" value="Beta-barrel_RND_2"/>
</dbReference>
<dbReference type="Pfam" id="PF25954">
    <property type="entry name" value="Beta-barrel_RND_2"/>
    <property type="match status" value="1"/>
</dbReference>
<dbReference type="Gene3D" id="2.40.30.170">
    <property type="match status" value="1"/>
</dbReference>
<evidence type="ECO:0000256" key="1">
    <source>
        <dbReference type="ARBA" id="ARBA00009477"/>
    </source>
</evidence>
<evidence type="ECO:0000259" key="6">
    <source>
        <dbReference type="Pfam" id="PF25954"/>
    </source>
</evidence>
<dbReference type="InterPro" id="IPR006143">
    <property type="entry name" value="RND_pump_MFP"/>
</dbReference>
<evidence type="ECO:0000256" key="4">
    <source>
        <dbReference type="ARBA" id="ARBA00043263"/>
    </source>
</evidence>
<comment type="function">
    <text evidence="5">CzcA and CzcB together would act in zinc efflux nearly as effectively as the complete czc efflux system (CzcABC). The CzcB protein is thought to funnel zinc cations to the CzcA transport protein.</text>
</comment>
<dbReference type="Gene3D" id="2.40.420.20">
    <property type="match status" value="1"/>
</dbReference>